<accession>A0A0C3D7M7</accession>
<dbReference type="InParanoid" id="A0A0C3D7M7"/>
<name>A0A0C3D7M7_OIDMZ</name>
<dbReference type="AlphaFoldDB" id="A0A0C3D7M7"/>
<dbReference type="EMBL" id="KN832870">
    <property type="protein sequence ID" value="KIN07359.1"/>
    <property type="molecule type" value="Genomic_DNA"/>
</dbReference>
<evidence type="ECO:0000256" key="2">
    <source>
        <dbReference type="SAM" id="MobiDB-lite"/>
    </source>
</evidence>
<feature type="compositionally biased region" description="Basic residues" evidence="2">
    <location>
        <begin position="383"/>
        <end position="392"/>
    </location>
</feature>
<feature type="coiled-coil region" evidence="1">
    <location>
        <begin position="491"/>
        <end position="518"/>
    </location>
</feature>
<organism evidence="3 4">
    <name type="scientific">Oidiodendron maius (strain Zn)</name>
    <dbReference type="NCBI Taxonomy" id="913774"/>
    <lineage>
        <taxon>Eukaryota</taxon>
        <taxon>Fungi</taxon>
        <taxon>Dikarya</taxon>
        <taxon>Ascomycota</taxon>
        <taxon>Pezizomycotina</taxon>
        <taxon>Leotiomycetes</taxon>
        <taxon>Leotiomycetes incertae sedis</taxon>
        <taxon>Myxotrichaceae</taxon>
        <taxon>Oidiodendron</taxon>
    </lineage>
</organism>
<evidence type="ECO:0000313" key="3">
    <source>
        <dbReference type="EMBL" id="KIN07359.1"/>
    </source>
</evidence>
<evidence type="ECO:0000256" key="1">
    <source>
        <dbReference type="SAM" id="Coils"/>
    </source>
</evidence>
<protein>
    <recommendedName>
        <fullName evidence="5">HAUS augmin-like complex subunit 3 N-terminal domain-containing protein</fullName>
    </recommendedName>
</protein>
<evidence type="ECO:0008006" key="5">
    <source>
        <dbReference type="Google" id="ProtNLM"/>
    </source>
</evidence>
<feature type="region of interest" description="Disordered" evidence="2">
    <location>
        <begin position="352"/>
        <end position="402"/>
    </location>
</feature>
<dbReference type="OrthoDB" id="5314201at2759"/>
<sequence length="529" mass="59923">MADNSFESFLGILRDHGIPFDRDALESAFDNPESQTAIQAWMDEYLSPETLLTRDEAALYSALLKSGKVDTLSTSQDLTIFPGLNEKDIQDAIEELKRSSVAIEKQTESLKLQQNAMSLLVKDNARLCQRQSEVGNMQQGTWEMEKGNTVTAVEELTLNLKDRIAELEQQGKTSETATKQSIEEVLRSDDRLLSSLQKLANDLDPVQSEDTDTIARIKELCARLIKYTVEGIRTKLDRIYLEALNSPVQRTDGHDTTDQEVSDLQDELESLYAEILPVAQMSAEQHYLEPALRDISATKGQGQDRSVKAIKYMRDCLQYLVERTEILVRHTQEHQCHKMALQYMLEEAKKELQRSEIKSPNIKLTSARPSAQRAKSSGATSPVRRRATRRRSSGPIDDEIEPEQQLLRNLGISLPDAASDRSRIDALERAFLDRANKLDGHAHSLQSTIETSISSHLLDAHVTLHILRNSLLAQSPYNSISLLDPEVESSLSTLENDIQQLQEKLEQVDLQKLQARNVHREQFVERWLR</sequence>
<reference evidence="3 4" key="1">
    <citation type="submission" date="2014-04" db="EMBL/GenBank/DDBJ databases">
        <authorList>
            <consortium name="DOE Joint Genome Institute"/>
            <person name="Kuo A."/>
            <person name="Martino E."/>
            <person name="Perotto S."/>
            <person name="Kohler A."/>
            <person name="Nagy L.G."/>
            <person name="Floudas D."/>
            <person name="Copeland A."/>
            <person name="Barry K.W."/>
            <person name="Cichocki N."/>
            <person name="Veneault-Fourrey C."/>
            <person name="LaButti K."/>
            <person name="Lindquist E.A."/>
            <person name="Lipzen A."/>
            <person name="Lundell T."/>
            <person name="Morin E."/>
            <person name="Murat C."/>
            <person name="Sun H."/>
            <person name="Tunlid A."/>
            <person name="Henrissat B."/>
            <person name="Grigoriev I.V."/>
            <person name="Hibbett D.S."/>
            <person name="Martin F."/>
            <person name="Nordberg H.P."/>
            <person name="Cantor M.N."/>
            <person name="Hua S.X."/>
        </authorList>
    </citation>
    <scope>NUCLEOTIDE SEQUENCE [LARGE SCALE GENOMIC DNA]</scope>
    <source>
        <strain evidence="3 4">Zn</strain>
    </source>
</reference>
<reference evidence="4" key="2">
    <citation type="submission" date="2015-01" db="EMBL/GenBank/DDBJ databases">
        <title>Evolutionary Origins and Diversification of the Mycorrhizal Mutualists.</title>
        <authorList>
            <consortium name="DOE Joint Genome Institute"/>
            <consortium name="Mycorrhizal Genomics Consortium"/>
            <person name="Kohler A."/>
            <person name="Kuo A."/>
            <person name="Nagy L.G."/>
            <person name="Floudas D."/>
            <person name="Copeland A."/>
            <person name="Barry K.W."/>
            <person name="Cichocki N."/>
            <person name="Veneault-Fourrey C."/>
            <person name="LaButti K."/>
            <person name="Lindquist E.A."/>
            <person name="Lipzen A."/>
            <person name="Lundell T."/>
            <person name="Morin E."/>
            <person name="Murat C."/>
            <person name="Riley R."/>
            <person name="Ohm R."/>
            <person name="Sun H."/>
            <person name="Tunlid A."/>
            <person name="Henrissat B."/>
            <person name="Grigoriev I.V."/>
            <person name="Hibbett D.S."/>
            <person name="Martin F."/>
        </authorList>
    </citation>
    <scope>NUCLEOTIDE SEQUENCE [LARGE SCALE GENOMIC DNA]</scope>
    <source>
        <strain evidence="4">Zn</strain>
    </source>
</reference>
<gene>
    <name evidence="3" type="ORF">OIDMADRAFT_109108</name>
</gene>
<feature type="compositionally biased region" description="Polar residues" evidence="2">
    <location>
        <begin position="362"/>
        <end position="380"/>
    </location>
</feature>
<evidence type="ECO:0000313" key="4">
    <source>
        <dbReference type="Proteomes" id="UP000054321"/>
    </source>
</evidence>
<proteinExistence type="predicted"/>
<dbReference type="Proteomes" id="UP000054321">
    <property type="component" value="Unassembled WGS sequence"/>
</dbReference>
<keyword evidence="4" id="KW-1185">Reference proteome</keyword>
<dbReference type="HOGENOM" id="CLU_027731_0_0_1"/>
<keyword evidence="1" id="KW-0175">Coiled coil</keyword>